<dbReference type="EMBL" id="QUSF01000025">
    <property type="protein sequence ID" value="RLW00823.1"/>
    <property type="molecule type" value="Genomic_DNA"/>
</dbReference>
<keyword evidence="2" id="KW-1185">Reference proteome</keyword>
<proteinExistence type="predicted"/>
<accession>A0A3L8SEI1</accession>
<dbReference type="Proteomes" id="UP000276834">
    <property type="component" value="Unassembled WGS sequence"/>
</dbReference>
<sequence>MCTSHRTEFLATFFHLMPELEPFWTKQLHSLALVAEGSLNGSFSAAGQGTGVW</sequence>
<gene>
    <name evidence="1" type="ORF">DV515_00008496</name>
</gene>
<protein>
    <submittedName>
        <fullName evidence="1">Uncharacterized protein</fullName>
    </submittedName>
</protein>
<evidence type="ECO:0000313" key="2">
    <source>
        <dbReference type="Proteomes" id="UP000276834"/>
    </source>
</evidence>
<organism evidence="1 2">
    <name type="scientific">Chloebia gouldiae</name>
    <name type="common">Gouldian finch</name>
    <name type="synonym">Erythrura gouldiae</name>
    <dbReference type="NCBI Taxonomy" id="44316"/>
    <lineage>
        <taxon>Eukaryota</taxon>
        <taxon>Metazoa</taxon>
        <taxon>Chordata</taxon>
        <taxon>Craniata</taxon>
        <taxon>Vertebrata</taxon>
        <taxon>Euteleostomi</taxon>
        <taxon>Archelosauria</taxon>
        <taxon>Archosauria</taxon>
        <taxon>Dinosauria</taxon>
        <taxon>Saurischia</taxon>
        <taxon>Theropoda</taxon>
        <taxon>Coelurosauria</taxon>
        <taxon>Aves</taxon>
        <taxon>Neognathae</taxon>
        <taxon>Neoaves</taxon>
        <taxon>Telluraves</taxon>
        <taxon>Australaves</taxon>
        <taxon>Passeriformes</taxon>
        <taxon>Passeroidea</taxon>
        <taxon>Passeridae</taxon>
        <taxon>Chloebia</taxon>
    </lineage>
</organism>
<dbReference type="AlphaFoldDB" id="A0A3L8SEI1"/>
<reference evidence="1 2" key="1">
    <citation type="journal article" date="2018" name="Proc. R. Soc. B">
        <title>A non-coding region near Follistatin controls head colour polymorphism in the Gouldian finch.</title>
        <authorList>
            <person name="Toomey M.B."/>
            <person name="Marques C.I."/>
            <person name="Andrade P."/>
            <person name="Araujo P.M."/>
            <person name="Sabatino S."/>
            <person name="Gazda M.A."/>
            <person name="Afonso S."/>
            <person name="Lopes R.J."/>
            <person name="Corbo J.C."/>
            <person name="Carneiro M."/>
        </authorList>
    </citation>
    <scope>NUCLEOTIDE SEQUENCE [LARGE SCALE GENOMIC DNA]</scope>
    <source>
        <strain evidence="1">Red01</strain>
        <tissue evidence="1">Muscle</tissue>
    </source>
</reference>
<name>A0A3L8SEI1_CHLGU</name>
<comment type="caution">
    <text evidence="1">The sequence shown here is derived from an EMBL/GenBank/DDBJ whole genome shotgun (WGS) entry which is preliminary data.</text>
</comment>
<evidence type="ECO:0000313" key="1">
    <source>
        <dbReference type="EMBL" id="RLW00823.1"/>
    </source>
</evidence>